<dbReference type="InterPro" id="IPR004588">
    <property type="entry name" value="IspG_bac-typ"/>
</dbReference>
<evidence type="ECO:0000256" key="4">
    <source>
        <dbReference type="ARBA" id="ARBA00023004"/>
    </source>
</evidence>
<keyword evidence="2 7" id="KW-0479">Metal-binding</keyword>
<dbReference type="InterPro" id="IPR058579">
    <property type="entry name" value="IspG_C"/>
</dbReference>
<feature type="domain" description="IspG TIM-barrel" evidence="8">
    <location>
        <begin position="19"/>
        <end position="260"/>
    </location>
</feature>
<comment type="catalytic activity">
    <reaction evidence="7">
        <text>(2E)-4-hydroxy-3-methylbut-2-enyl diphosphate + oxidized [flavodoxin] + H2O + 2 H(+) = 2-C-methyl-D-erythritol 2,4-cyclic diphosphate + reduced [flavodoxin]</text>
        <dbReference type="Rhea" id="RHEA:43604"/>
        <dbReference type="Rhea" id="RHEA-COMP:10622"/>
        <dbReference type="Rhea" id="RHEA-COMP:10623"/>
        <dbReference type="ChEBI" id="CHEBI:15377"/>
        <dbReference type="ChEBI" id="CHEBI:15378"/>
        <dbReference type="ChEBI" id="CHEBI:57618"/>
        <dbReference type="ChEBI" id="CHEBI:58210"/>
        <dbReference type="ChEBI" id="CHEBI:58483"/>
        <dbReference type="ChEBI" id="CHEBI:128753"/>
        <dbReference type="EC" id="1.17.7.3"/>
    </reaction>
</comment>
<accession>A0A975ID45</accession>
<comment type="function">
    <text evidence="7">Converts 2C-methyl-D-erythritol 2,4-cyclodiphosphate (ME-2,4cPP) into 1-hydroxy-2-methyl-2-(E)-butenyl 4-diphosphate.</text>
</comment>
<dbReference type="GO" id="GO:0016114">
    <property type="term" value="P:terpenoid biosynthetic process"/>
    <property type="evidence" value="ECO:0007669"/>
    <property type="project" value="InterPro"/>
</dbReference>
<dbReference type="AlphaFoldDB" id="A0A975ID45"/>
<comment type="cofactor">
    <cofactor evidence="7">
        <name>[4Fe-4S] cluster</name>
        <dbReference type="ChEBI" id="CHEBI:49883"/>
    </cofactor>
    <text evidence="7">Binds 1 [4Fe-4S] cluster.</text>
</comment>
<evidence type="ECO:0000313" key="10">
    <source>
        <dbReference type="EMBL" id="QTQ11759.1"/>
    </source>
</evidence>
<evidence type="ECO:0000256" key="7">
    <source>
        <dbReference type="HAMAP-Rule" id="MF_00159"/>
    </source>
</evidence>
<dbReference type="Gene3D" id="3.20.20.20">
    <property type="entry name" value="Dihydropteroate synthase-like"/>
    <property type="match status" value="1"/>
</dbReference>
<evidence type="ECO:0000256" key="3">
    <source>
        <dbReference type="ARBA" id="ARBA00023002"/>
    </source>
</evidence>
<dbReference type="PANTHER" id="PTHR30454">
    <property type="entry name" value="4-HYDROXY-3-METHYLBUT-2-EN-1-YL DIPHOSPHATE SYNTHASE"/>
    <property type="match status" value="1"/>
</dbReference>
<dbReference type="GO" id="GO:0141197">
    <property type="term" value="F:4-hydroxy-3-methylbut-2-enyl-diphosphate synthase activity (flavodoxin)"/>
    <property type="evidence" value="ECO:0007669"/>
    <property type="project" value="UniProtKB-EC"/>
</dbReference>
<name>A0A975ID45_9SPIR</name>
<gene>
    <name evidence="7 10" type="primary">ispG</name>
    <name evidence="10" type="ORF">HRI96_05820</name>
</gene>
<dbReference type="InterPro" id="IPR058578">
    <property type="entry name" value="IspG_TIM"/>
</dbReference>
<comment type="similarity">
    <text evidence="7">Belongs to the IspG family.</text>
</comment>
<keyword evidence="1 7" id="KW-0004">4Fe-4S</keyword>
<dbReference type="GO" id="GO:0005506">
    <property type="term" value="F:iron ion binding"/>
    <property type="evidence" value="ECO:0007669"/>
    <property type="project" value="InterPro"/>
</dbReference>
<comment type="pathway">
    <text evidence="7">Isoprenoid biosynthesis; isopentenyl diphosphate biosynthesis via DXP pathway; isopentenyl diphosphate from 1-deoxy-D-xylulose 5-phosphate: step 5/6.</text>
</comment>
<feature type="binding site" evidence="7">
    <location>
        <position position="282"/>
    </location>
    <ligand>
        <name>[4Fe-4S] cluster</name>
        <dbReference type="ChEBI" id="CHEBI:49883"/>
    </ligand>
</feature>
<evidence type="ECO:0000259" key="8">
    <source>
        <dbReference type="Pfam" id="PF04551"/>
    </source>
</evidence>
<evidence type="ECO:0000256" key="1">
    <source>
        <dbReference type="ARBA" id="ARBA00022485"/>
    </source>
</evidence>
<dbReference type="NCBIfam" id="NF001540">
    <property type="entry name" value="PRK00366.1"/>
    <property type="match status" value="1"/>
</dbReference>
<feature type="domain" description="IspG C-terminal" evidence="9">
    <location>
        <begin position="275"/>
        <end position="362"/>
    </location>
</feature>
<evidence type="ECO:0000313" key="11">
    <source>
        <dbReference type="Proteomes" id="UP000671995"/>
    </source>
</evidence>
<keyword evidence="5 7" id="KW-0411">Iron-sulfur</keyword>
<dbReference type="PANTHER" id="PTHR30454:SF0">
    <property type="entry name" value="4-HYDROXY-3-METHYLBUT-2-EN-1-YL DIPHOSPHATE SYNTHASE (FERREDOXIN), CHLOROPLASTIC"/>
    <property type="match status" value="1"/>
</dbReference>
<dbReference type="Gene3D" id="3.30.413.10">
    <property type="entry name" value="Sulfite Reductase Hemoprotein, domain 1"/>
    <property type="match status" value="1"/>
</dbReference>
<evidence type="ECO:0000259" key="9">
    <source>
        <dbReference type="Pfam" id="PF26540"/>
    </source>
</evidence>
<dbReference type="EMBL" id="CP054257">
    <property type="protein sequence ID" value="QTQ11759.1"/>
    <property type="molecule type" value="Genomic_DNA"/>
</dbReference>
<dbReference type="Pfam" id="PF04551">
    <property type="entry name" value="GcpE"/>
    <property type="match status" value="1"/>
</dbReference>
<dbReference type="SUPFAM" id="SSF56014">
    <property type="entry name" value="Nitrite and sulphite reductase 4Fe-4S domain-like"/>
    <property type="match status" value="1"/>
</dbReference>
<reference evidence="10" key="1">
    <citation type="submission" date="2020-05" db="EMBL/GenBank/DDBJ databases">
        <authorList>
            <person name="Zeng H."/>
            <person name="Chan Y.K."/>
            <person name="Watt R.M."/>
        </authorList>
    </citation>
    <scope>NUCLEOTIDE SEQUENCE</scope>
    <source>
        <strain evidence="10">ATCC 700773</strain>
    </source>
</reference>
<dbReference type="GO" id="GO:0046429">
    <property type="term" value="F:4-hydroxy-3-methylbut-2-en-1-yl diphosphate synthase activity (ferredoxin)"/>
    <property type="evidence" value="ECO:0007669"/>
    <property type="project" value="UniProtKB-UniRule"/>
</dbReference>
<protein>
    <recommendedName>
        <fullName evidence="7">4-hydroxy-3-methylbut-2-en-1-yl diphosphate synthase (flavodoxin)</fullName>
        <ecNumber evidence="7">1.17.7.3</ecNumber>
    </recommendedName>
    <alternativeName>
        <fullName evidence="7">1-hydroxy-2-methyl-2-(E)-butenyl 4-diphosphate synthase</fullName>
    </alternativeName>
</protein>
<reference evidence="10" key="2">
    <citation type="journal article" date="2021" name="Microbiol. Resour. Announc.">
        <title>Complete Genome Sequences of Three Human Oral Treponema parvum Isolates.</title>
        <authorList>
            <person name="Zeng H."/>
            <person name="Watt R.M."/>
        </authorList>
    </citation>
    <scope>NUCLEOTIDE SEQUENCE</scope>
    <source>
        <strain evidence="10">ATCC 700773</strain>
    </source>
</reference>
<evidence type="ECO:0000256" key="2">
    <source>
        <dbReference type="ARBA" id="ARBA00022723"/>
    </source>
</evidence>
<dbReference type="InterPro" id="IPR011005">
    <property type="entry name" value="Dihydropteroate_synth-like_sf"/>
</dbReference>
<dbReference type="HAMAP" id="MF_00159">
    <property type="entry name" value="IspG"/>
    <property type="match status" value="1"/>
</dbReference>
<dbReference type="Proteomes" id="UP000671995">
    <property type="component" value="Chromosome"/>
</dbReference>
<feature type="binding site" evidence="7">
    <location>
        <position position="279"/>
    </location>
    <ligand>
        <name>[4Fe-4S] cluster</name>
        <dbReference type="ChEBI" id="CHEBI:49883"/>
    </ligand>
</feature>
<dbReference type="GO" id="GO:0019288">
    <property type="term" value="P:isopentenyl diphosphate biosynthetic process, methylerythritol 4-phosphate pathway"/>
    <property type="evidence" value="ECO:0007669"/>
    <property type="project" value="UniProtKB-UniRule"/>
</dbReference>
<feature type="binding site" evidence="7">
    <location>
        <position position="314"/>
    </location>
    <ligand>
        <name>[4Fe-4S] cluster</name>
        <dbReference type="ChEBI" id="CHEBI:49883"/>
    </ligand>
</feature>
<dbReference type="InterPro" id="IPR016425">
    <property type="entry name" value="IspG_bac"/>
</dbReference>
<proteinExistence type="inferred from homology"/>
<sequence length="364" mass="38781">MFKSPRRVVIGGMGITKLMEIGGGSLVSVQTMWKEGIADINEDGGALDSLIRRIEILQSLGCDILRFAVPDIKSAEALCLIASKTSMPLVADIHFDYRLALECLKGNVAAIRINPGNIGSRSNVEKVVEGCSSRGVAIRIGVNSGSIPKDLEEKVEKGAMSRAEALSEAAAREAAVFDELNFYNVVVSMKASSVKETVESNEIFASKYDIPLHIGVTEAGPLIAGIVKSTMAFSALLNEGIGSTIRVSLSSSPENEIIAGKQILKECGKRPGGVELVSCPRCGRVGFDVHAFVARWQNELLSMQKDVTVAVMGCIVNGPGEGKHADLGIAGAGNKVIIFKHGKIVRTIDAKDADKVFREELESL</sequence>
<keyword evidence="4 7" id="KW-0408">Iron</keyword>
<evidence type="ECO:0000256" key="5">
    <source>
        <dbReference type="ARBA" id="ARBA00023014"/>
    </source>
</evidence>
<dbReference type="GO" id="GO:0051539">
    <property type="term" value="F:4 iron, 4 sulfur cluster binding"/>
    <property type="evidence" value="ECO:0007669"/>
    <property type="project" value="UniProtKB-UniRule"/>
</dbReference>
<dbReference type="PIRSF" id="PIRSF004640">
    <property type="entry name" value="IspG"/>
    <property type="match status" value="1"/>
</dbReference>
<organism evidence="10 11">
    <name type="scientific">Treponema parvum</name>
    <dbReference type="NCBI Taxonomy" id="138851"/>
    <lineage>
        <taxon>Bacteria</taxon>
        <taxon>Pseudomonadati</taxon>
        <taxon>Spirochaetota</taxon>
        <taxon>Spirochaetia</taxon>
        <taxon>Spirochaetales</taxon>
        <taxon>Treponemataceae</taxon>
        <taxon>Treponema</taxon>
    </lineage>
</organism>
<dbReference type="Pfam" id="PF26540">
    <property type="entry name" value="GcpE_C"/>
    <property type="match status" value="1"/>
</dbReference>
<evidence type="ECO:0000256" key="6">
    <source>
        <dbReference type="ARBA" id="ARBA00023229"/>
    </source>
</evidence>
<dbReference type="InterPro" id="IPR045854">
    <property type="entry name" value="NO2/SO3_Rdtase_4Fe4S_sf"/>
</dbReference>
<dbReference type="NCBIfam" id="TIGR00612">
    <property type="entry name" value="ispG_gcpE"/>
    <property type="match status" value="1"/>
</dbReference>
<keyword evidence="3 7" id="KW-0560">Oxidoreductase</keyword>
<dbReference type="EC" id="1.17.7.3" evidence="7"/>
<keyword evidence="6 7" id="KW-0414">Isoprene biosynthesis</keyword>
<dbReference type="RefSeq" id="WP_210118554.1">
    <property type="nucleotide sequence ID" value="NZ_CP054257.1"/>
</dbReference>
<feature type="binding site" evidence="7">
    <location>
        <position position="321"/>
    </location>
    <ligand>
        <name>[4Fe-4S] cluster</name>
        <dbReference type="ChEBI" id="CHEBI:49883"/>
    </ligand>
</feature>